<dbReference type="InterPro" id="IPR028349">
    <property type="entry name" value="PafC-like"/>
</dbReference>
<evidence type="ECO:0000313" key="5">
    <source>
        <dbReference type="EMBL" id="SCG50271.1"/>
    </source>
</evidence>
<dbReference type="Gene3D" id="1.10.10.10">
    <property type="entry name" value="Winged helix-like DNA-binding domain superfamily/Winged helix DNA-binding domain"/>
    <property type="match status" value="1"/>
</dbReference>
<dbReference type="PIRSF" id="PIRSF016838">
    <property type="entry name" value="PafC"/>
    <property type="match status" value="1"/>
</dbReference>
<dbReference type="SUPFAM" id="SSF46785">
    <property type="entry name" value="Winged helix' DNA-binding domain"/>
    <property type="match status" value="1"/>
</dbReference>
<dbReference type="EMBL" id="LT607750">
    <property type="protein sequence ID" value="SCG50271.1"/>
    <property type="molecule type" value="Genomic_DNA"/>
</dbReference>
<name>A0A1C5HXC0_9ACTN</name>
<dbReference type="Pfam" id="PF08279">
    <property type="entry name" value="HTH_11"/>
    <property type="match status" value="1"/>
</dbReference>
<dbReference type="GO" id="GO:0003677">
    <property type="term" value="F:DNA binding"/>
    <property type="evidence" value="ECO:0007669"/>
    <property type="project" value="UniProtKB-KW"/>
</dbReference>
<accession>A0A1C5HXC0</accession>
<dbReference type="Pfam" id="PF25583">
    <property type="entry name" value="WCX"/>
    <property type="match status" value="1"/>
</dbReference>
<dbReference type="PANTHER" id="PTHR34580:SF1">
    <property type="entry name" value="PROTEIN PAFC"/>
    <property type="match status" value="1"/>
</dbReference>
<dbReference type="InterPro" id="IPR026881">
    <property type="entry name" value="WYL_dom"/>
</dbReference>
<protein>
    <submittedName>
        <fullName evidence="5">Predicted DNA-binding transcriptional regulator YafY, contains an HTH and WYL domains</fullName>
    </submittedName>
</protein>
<keyword evidence="5" id="KW-0238">DNA-binding</keyword>
<organism evidence="5 6">
    <name type="scientific">Micromonospora echinaurantiaca</name>
    <dbReference type="NCBI Taxonomy" id="47857"/>
    <lineage>
        <taxon>Bacteria</taxon>
        <taxon>Bacillati</taxon>
        <taxon>Actinomycetota</taxon>
        <taxon>Actinomycetes</taxon>
        <taxon>Micromonosporales</taxon>
        <taxon>Micromonosporaceae</taxon>
        <taxon>Micromonospora</taxon>
    </lineage>
</organism>
<dbReference type="InterPro" id="IPR036390">
    <property type="entry name" value="WH_DNA-bd_sf"/>
</dbReference>
<dbReference type="AlphaFoldDB" id="A0A1C5HXC0"/>
<dbReference type="InterPro" id="IPR051534">
    <property type="entry name" value="CBASS_pafABC_assoc_protein"/>
</dbReference>
<dbReference type="InterPro" id="IPR036388">
    <property type="entry name" value="WH-like_DNA-bd_sf"/>
</dbReference>
<evidence type="ECO:0000313" key="6">
    <source>
        <dbReference type="Proteomes" id="UP000198217"/>
    </source>
</evidence>
<feature type="domain" description="WYL" evidence="3">
    <location>
        <begin position="133"/>
        <end position="199"/>
    </location>
</feature>
<feature type="domain" description="Helix-turn-helix type 11" evidence="2">
    <location>
        <begin position="3"/>
        <end position="54"/>
    </location>
</feature>
<dbReference type="PANTHER" id="PTHR34580">
    <property type="match status" value="1"/>
</dbReference>
<evidence type="ECO:0000259" key="3">
    <source>
        <dbReference type="Pfam" id="PF13280"/>
    </source>
</evidence>
<dbReference type="InterPro" id="IPR057727">
    <property type="entry name" value="WCX_dom"/>
</dbReference>
<feature type="region of interest" description="Disordered" evidence="1">
    <location>
        <begin position="317"/>
        <end position="346"/>
    </location>
</feature>
<feature type="domain" description="WCX" evidence="4">
    <location>
        <begin position="232"/>
        <end position="313"/>
    </location>
</feature>
<dbReference type="InterPro" id="IPR013196">
    <property type="entry name" value="HTH_11"/>
</dbReference>
<sequence>MSLLLLLQTRGRMTAQELADALEVSVRTVYRDVESLGAAGVPVYADRGPAGGYRLLDGYRTRLTGLTADEAQALFLTGMPGPAAELGLGSVLATAELKLRAALPAELADRGERIRQRFHLDAPTWFREPEPTPHLAALARAVWEDRRVEVRYRRWKAPREVTRLLAPLGVVLKAGRWYLVADAGGDVRTYRVGAILELAVLDEHFDRPEDFDLGRCWQEHADRYERGVYRAEATVRMTAAALELTGYVFPPAMARAARAAAGPPDEHGWLRTTVPIESVRHGHIELLKLGAEAEVLAPAELRERFVGTARALAALYPPEPGAAGARAGRGGGSGGPEPAPGEAVRR</sequence>
<dbReference type="PROSITE" id="PS52050">
    <property type="entry name" value="WYL"/>
    <property type="match status" value="1"/>
</dbReference>
<proteinExistence type="predicted"/>
<evidence type="ECO:0000259" key="2">
    <source>
        <dbReference type="Pfam" id="PF08279"/>
    </source>
</evidence>
<gene>
    <name evidence="5" type="ORF">GA0070609_2351</name>
</gene>
<evidence type="ECO:0000259" key="4">
    <source>
        <dbReference type="Pfam" id="PF25583"/>
    </source>
</evidence>
<reference evidence="5 6" key="1">
    <citation type="submission" date="2016-06" db="EMBL/GenBank/DDBJ databases">
        <authorList>
            <person name="Kjaerup R.B."/>
            <person name="Dalgaard T.S."/>
            <person name="Juul-Madsen H.R."/>
        </authorList>
    </citation>
    <scope>NUCLEOTIDE SEQUENCE [LARGE SCALE GENOMIC DNA]</scope>
    <source>
        <strain evidence="5 6">DSM 43904</strain>
    </source>
</reference>
<dbReference type="Proteomes" id="UP000198217">
    <property type="component" value="Chromosome I"/>
</dbReference>
<dbReference type="Pfam" id="PF13280">
    <property type="entry name" value="WYL"/>
    <property type="match status" value="1"/>
</dbReference>
<keyword evidence="6" id="KW-1185">Reference proteome</keyword>
<evidence type="ECO:0000256" key="1">
    <source>
        <dbReference type="SAM" id="MobiDB-lite"/>
    </source>
</evidence>